<keyword evidence="4" id="KW-1185">Reference proteome</keyword>
<proteinExistence type="predicted"/>
<gene>
    <name evidence="3" type="ORF">ABDJ40_19595</name>
</gene>
<keyword evidence="2" id="KW-0732">Signal</keyword>
<reference evidence="3 4" key="1">
    <citation type="submission" date="2024-05" db="EMBL/GenBank/DDBJ databases">
        <title>Roseateles sp. 2.12 16S ribosomal RNA gene Genome sequencing and assembly.</title>
        <authorList>
            <person name="Woo H."/>
        </authorList>
    </citation>
    <scope>NUCLEOTIDE SEQUENCE [LARGE SCALE GENOMIC DNA]</scope>
    <source>
        <strain evidence="3 4">2.12</strain>
    </source>
</reference>
<sequence>MKREIKRALASLCLLSFASVASAMTTADNAFICPIGGEQFQQTMSSSGTVRGTYLDLRPYGAIEAPWPLPQCPGNGFVMFKRNFSLQELDKLAVAIESNDYVRSRQTETPYFLVAHLLAAIGADHRQQAYALLKASWQGNDEQAPRYRALVIEHLDQHKEPPSKPELAVVDQLVAGEMERRLGRFDAARRRFEAVKRSAAPRSEQLDRIIALQVQLIEAKDTQDHKAPAEESTSAKPRQEPSSPKK</sequence>
<feature type="chain" id="PRO_5045099051" description="Tetratricopeptide repeat protein" evidence="2">
    <location>
        <begin position="24"/>
        <end position="246"/>
    </location>
</feature>
<dbReference type="RefSeq" id="WP_347612168.1">
    <property type="nucleotide sequence ID" value="NZ_JBDPZC010000010.1"/>
</dbReference>
<feature type="compositionally biased region" description="Polar residues" evidence="1">
    <location>
        <begin position="231"/>
        <end position="246"/>
    </location>
</feature>
<feature type="compositionally biased region" description="Basic and acidic residues" evidence="1">
    <location>
        <begin position="220"/>
        <end position="229"/>
    </location>
</feature>
<evidence type="ECO:0000313" key="3">
    <source>
        <dbReference type="EMBL" id="MEO3714978.1"/>
    </source>
</evidence>
<comment type="caution">
    <text evidence="3">The sequence shown here is derived from an EMBL/GenBank/DDBJ whole genome shotgun (WGS) entry which is preliminary data.</text>
</comment>
<feature type="signal peptide" evidence="2">
    <location>
        <begin position="1"/>
        <end position="23"/>
    </location>
</feature>
<accession>A0ABV0GIR1</accession>
<evidence type="ECO:0000313" key="4">
    <source>
        <dbReference type="Proteomes" id="UP001462640"/>
    </source>
</evidence>
<feature type="region of interest" description="Disordered" evidence="1">
    <location>
        <begin position="220"/>
        <end position="246"/>
    </location>
</feature>
<name>A0ABV0GIR1_9BURK</name>
<evidence type="ECO:0000256" key="1">
    <source>
        <dbReference type="SAM" id="MobiDB-lite"/>
    </source>
</evidence>
<organism evidence="3 4">
    <name type="scientific">Roseateles flavus</name>
    <dbReference type="NCBI Taxonomy" id="3149041"/>
    <lineage>
        <taxon>Bacteria</taxon>
        <taxon>Pseudomonadati</taxon>
        <taxon>Pseudomonadota</taxon>
        <taxon>Betaproteobacteria</taxon>
        <taxon>Burkholderiales</taxon>
        <taxon>Sphaerotilaceae</taxon>
        <taxon>Roseateles</taxon>
    </lineage>
</organism>
<evidence type="ECO:0008006" key="5">
    <source>
        <dbReference type="Google" id="ProtNLM"/>
    </source>
</evidence>
<evidence type="ECO:0000256" key="2">
    <source>
        <dbReference type="SAM" id="SignalP"/>
    </source>
</evidence>
<protein>
    <recommendedName>
        <fullName evidence="5">Tetratricopeptide repeat protein</fullName>
    </recommendedName>
</protein>
<dbReference type="Proteomes" id="UP001462640">
    <property type="component" value="Unassembled WGS sequence"/>
</dbReference>
<dbReference type="EMBL" id="JBDPZC010000010">
    <property type="protein sequence ID" value="MEO3714978.1"/>
    <property type="molecule type" value="Genomic_DNA"/>
</dbReference>